<keyword evidence="2" id="KW-1185">Reference proteome</keyword>
<dbReference type="EMBL" id="MU117983">
    <property type="protein sequence ID" value="KAF9650620.1"/>
    <property type="molecule type" value="Genomic_DNA"/>
</dbReference>
<evidence type="ECO:0000313" key="1">
    <source>
        <dbReference type="EMBL" id="KAF9650620.1"/>
    </source>
</evidence>
<sequence length="266" mass="29105">MDLYFSALDELIQIVYQGSAKFVLMSRVDYTSWTVHLGLSGPEGRWWRGKWTDEDVRAIAGPKPTEDMLETFGGRLGNAIVTTDLMVGNWSPEKGAKINLTLGLSSKKPMTINLTELSPSDAAAFATKEFLSIAFEAQSRKCRLNPPTFGLPPPEPSPYPVKVSSSVSKKDKGEDGPSSECSVKPMPTSVAKASDTRHEIESLKVKRVISDQTLAKRPHASPSPEPKPVSTQPAKKSMPQPRTKGPAIPKKRPRKVKAMEFGSDNE</sequence>
<reference evidence="1" key="1">
    <citation type="submission" date="2019-10" db="EMBL/GenBank/DDBJ databases">
        <authorList>
            <consortium name="DOE Joint Genome Institute"/>
            <person name="Kuo A."/>
            <person name="Miyauchi S."/>
            <person name="Kiss E."/>
            <person name="Drula E."/>
            <person name="Kohler A."/>
            <person name="Sanchez-Garcia M."/>
            <person name="Andreopoulos B."/>
            <person name="Barry K.W."/>
            <person name="Bonito G."/>
            <person name="Buee M."/>
            <person name="Carver A."/>
            <person name="Chen C."/>
            <person name="Cichocki N."/>
            <person name="Clum A."/>
            <person name="Culley D."/>
            <person name="Crous P.W."/>
            <person name="Fauchery L."/>
            <person name="Girlanda M."/>
            <person name="Hayes R."/>
            <person name="Keri Z."/>
            <person name="Labutti K."/>
            <person name="Lipzen A."/>
            <person name="Lombard V."/>
            <person name="Magnuson J."/>
            <person name="Maillard F."/>
            <person name="Morin E."/>
            <person name="Murat C."/>
            <person name="Nolan M."/>
            <person name="Ohm R."/>
            <person name="Pangilinan J."/>
            <person name="Pereira M."/>
            <person name="Perotto S."/>
            <person name="Peter M."/>
            <person name="Riley R."/>
            <person name="Sitrit Y."/>
            <person name="Stielow B."/>
            <person name="Szollosi G."/>
            <person name="Zifcakova L."/>
            <person name="Stursova M."/>
            <person name="Spatafora J.W."/>
            <person name="Tedersoo L."/>
            <person name="Vaario L.-M."/>
            <person name="Yamada A."/>
            <person name="Yan M."/>
            <person name="Wang P."/>
            <person name="Xu J."/>
            <person name="Bruns T."/>
            <person name="Baldrian P."/>
            <person name="Vilgalys R."/>
            <person name="Henrissat B."/>
            <person name="Grigoriev I.V."/>
            <person name="Hibbett D."/>
            <person name="Nagy L.G."/>
            <person name="Martin F.M."/>
        </authorList>
    </citation>
    <scope>NUCLEOTIDE SEQUENCE</scope>
    <source>
        <strain evidence="1">P2</strain>
    </source>
</reference>
<name>A0ACB6ZLH9_THEGA</name>
<dbReference type="Proteomes" id="UP000886501">
    <property type="component" value="Unassembled WGS sequence"/>
</dbReference>
<gene>
    <name evidence="1" type="ORF">BDM02DRAFT_1348697</name>
</gene>
<proteinExistence type="predicted"/>
<reference evidence="1" key="2">
    <citation type="journal article" date="2020" name="Nat. Commun.">
        <title>Large-scale genome sequencing of mycorrhizal fungi provides insights into the early evolution of symbiotic traits.</title>
        <authorList>
            <person name="Miyauchi S."/>
            <person name="Kiss E."/>
            <person name="Kuo A."/>
            <person name="Drula E."/>
            <person name="Kohler A."/>
            <person name="Sanchez-Garcia M."/>
            <person name="Morin E."/>
            <person name="Andreopoulos B."/>
            <person name="Barry K.W."/>
            <person name="Bonito G."/>
            <person name="Buee M."/>
            <person name="Carver A."/>
            <person name="Chen C."/>
            <person name="Cichocki N."/>
            <person name="Clum A."/>
            <person name="Culley D."/>
            <person name="Crous P.W."/>
            <person name="Fauchery L."/>
            <person name="Girlanda M."/>
            <person name="Hayes R.D."/>
            <person name="Keri Z."/>
            <person name="LaButti K."/>
            <person name="Lipzen A."/>
            <person name="Lombard V."/>
            <person name="Magnuson J."/>
            <person name="Maillard F."/>
            <person name="Murat C."/>
            <person name="Nolan M."/>
            <person name="Ohm R.A."/>
            <person name="Pangilinan J."/>
            <person name="Pereira M.F."/>
            <person name="Perotto S."/>
            <person name="Peter M."/>
            <person name="Pfister S."/>
            <person name="Riley R."/>
            <person name="Sitrit Y."/>
            <person name="Stielow J.B."/>
            <person name="Szollosi G."/>
            <person name="Zifcakova L."/>
            <person name="Stursova M."/>
            <person name="Spatafora J.W."/>
            <person name="Tedersoo L."/>
            <person name="Vaario L.M."/>
            <person name="Yamada A."/>
            <person name="Yan M."/>
            <person name="Wang P."/>
            <person name="Xu J."/>
            <person name="Bruns T."/>
            <person name="Baldrian P."/>
            <person name="Vilgalys R."/>
            <person name="Dunand C."/>
            <person name="Henrissat B."/>
            <person name="Grigoriev I.V."/>
            <person name="Hibbett D."/>
            <person name="Nagy L.G."/>
            <person name="Martin F.M."/>
        </authorList>
    </citation>
    <scope>NUCLEOTIDE SEQUENCE</scope>
    <source>
        <strain evidence="1">P2</strain>
    </source>
</reference>
<protein>
    <submittedName>
        <fullName evidence="1">Uncharacterized protein</fullName>
    </submittedName>
</protein>
<evidence type="ECO:0000313" key="2">
    <source>
        <dbReference type="Proteomes" id="UP000886501"/>
    </source>
</evidence>
<comment type="caution">
    <text evidence="1">The sequence shown here is derived from an EMBL/GenBank/DDBJ whole genome shotgun (WGS) entry which is preliminary data.</text>
</comment>
<organism evidence="1 2">
    <name type="scientific">Thelephora ganbajun</name>
    <name type="common">Ganba fungus</name>
    <dbReference type="NCBI Taxonomy" id="370292"/>
    <lineage>
        <taxon>Eukaryota</taxon>
        <taxon>Fungi</taxon>
        <taxon>Dikarya</taxon>
        <taxon>Basidiomycota</taxon>
        <taxon>Agaricomycotina</taxon>
        <taxon>Agaricomycetes</taxon>
        <taxon>Thelephorales</taxon>
        <taxon>Thelephoraceae</taxon>
        <taxon>Thelephora</taxon>
    </lineage>
</organism>
<accession>A0ACB6ZLH9</accession>